<keyword evidence="1" id="KW-0812">Transmembrane</keyword>
<keyword evidence="1" id="KW-1133">Transmembrane helix</keyword>
<sequence>MDTVTFYLRRSWLARAFGSSPLVRTTDRVEALVLILAFTAVVVVTPIAGAIGTAVHETRAHLYAEEARGHQAVVATVTGSPASNMQSDRVVITAPVEWRVGDVERRGEVEVGSATEVGDRLQIWVDEDGDQVRQPPAKWRAGADALAVATGFWLSAVASVAGLTVWLRSRLARQRDAAWERAWRSMIDNGGGRTDSQA</sequence>
<organism evidence="2 3">
    <name type="scientific">Mycolicibacterium hippocampi</name>
    <dbReference type="NCBI Taxonomy" id="659824"/>
    <lineage>
        <taxon>Bacteria</taxon>
        <taxon>Bacillati</taxon>
        <taxon>Actinomycetota</taxon>
        <taxon>Actinomycetes</taxon>
        <taxon>Mycobacteriales</taxon>
        <taxon>Mycobacteriaceae</taxon>
        <taxon>Mycolicibacterium</taxon>
    </lineage>
</organism>
<dbReference type="EMBL" id="BLLB01000002">
    <property type="protein sequence ID" value="GFH02220.1"/>
    <property type="molecule type" value="Genomic_DNA"/>
</dbReference>
<evidence type="ECO:0000256" key="1">
    <source>
        <dbReference type="SAM" id="Phobius"/>
    </source>
</evidence>
<evidence type="ECO:0000313" key="2">
    <source>
        <dbReference type="EMBL" id="GFH02220.1"/>
    </source>
</evidence>
<dbReference type="AlphaFoldDB" id="A0A7I9ZMH2"/>
<proteinExistence type="predicted"/>
<accession>A0A7I9ZMH2</accession>
<dbReference type="Proteomes" id="UP000465304">
    <property type="component" value="Unassembled WGS sequence"/>
</dbReference>
<keyword evidence="1" id="KW-0472">Membrane</keyword>
<feature type="transmembrane region" description="Helical" evidence="1">
    <location>
        <begin position="145"/>
        <end position="167"/>
    </location>
</feature>
<comment type="caution">
    <text evidence="2">The sequence shown here is derived from an EMBL/GenBank/DDBJ whole genome shotgun (WGS) entry which is preliminary data.</text>
</comment>
<dbReference type="PANTHER" id="PTHR42305">
    <property type="entry name" value="MEMBRANE PROTEIN RV1733C-RELATED"/>
    <property type="match status" value="1"/>
</dbReference>
<keyword evidence="3" id="KW-1185">Reference proteome</keyword>
<name>A0A7I9ZMH2_9MYCO</name>
<evidence type="ECO:0000313" key="3">
    <source>
        <dbReference type="Proteomes" id="UP000465304"/>
    </source>
</evidence>
<feature type="transmembrane region" description="Helical" evidence="1">
    <location>
        <begin position="31"/>
        <end position="55"/>
    </location>
</feature>
<protein>
    <submittedName>
        <fullName evidence="2">Membrane protein</fullName>
    </submittedName>
</protein>
<dbReference type="RefSeq" id="WP_163888983.1">
    <property type="nucleotide sequence ID" value="NZ_BLLB01000002.1"/>
</dbReference>
<gene>
    <name evidence="2" type="ORF">MHIP_27030</name>
</gene>
<dbReference type="PANTHER" id="PTHR42305:SF1">
    <property type="entry name" value="MEMBRANE PROTEIN RV1733C-RELATED"/>
    <property type="match status" value="1"/>
</dbReference>
<reference evidence="2 3" key="1">
    <citation type="journal article" date="2019" name="Emerg. Microbes Infect.">
        <title>Comprehensive subspecies identification of 175 nontuberculous mycobacteria species based on 7547 genomic profiles.</title>
        <authorList>
            <person name="Matsumoto Y."/>
            <person name="Kinjo T."/>
            <person name="Motooka D."/>
            <person name="Nabeya D."/>
            <person name="Jung N."/>
            <person name="Uechi K."/>
            <person name="Horii T."/>
            <person name="Iida T."/>
            <person name="Fujita J."/>
            <person name="Nakamura S."/>
        </authorList>
    </citation>
    <scope>NUCLEOTIDE SEQUENCE [LARGE SCALE GENOMIC DNA]</scope>
    <source>
        <strain evidence="2 3">JCM 30996</strain>
    </source>
</reference>
<dbReference type="InterPro" id="IPR039708">
    <property type="entry name" value="MT1774/Rv1733c-like"/>
</dbReference>